<feature type="compositionally biased region" description="Acidic residues" evidence="1">
    <location>
        <begin position="77"/>
        <end position="90"/>
    </location>
</feature>
<reference evidence="2" key="1">
    <citation type="submission" date="2017-08" db="EMBL/GenBank/DDBJ databases">
        <authorList>
            <person name="Cuomo C."/>
            <person name="Billmyre B."/>
            <person name="Heitman J."/>
        </authorList>
    </citation>
    <scope>NUCLEOTIDE SEQUENCE</scope>
    <source>
        <strain evidence="2">CBS 12478</strain>
    </source>
</reference>
<sequence length="213" mass="23126">MAKHGRKSSSSSTQGTSTSSTSSTNQASSSSATQPPQSRHHSSRPHDDHSRLSSILGPSWRDGRRLRSRKKRHVTFDEENRDEISEEELWDTTQTRSAEGQMRTNADRSDVELTGDSSTGNHSNRVSHQDREQWTGFAPAPAPSAGGPSLEDPASYQYYPEIEPQRYPDINPDLCSGPAQLSSSAASGLAAQWDSSQLQDIAKLASLTSGNNG</sequence>
<organism evidence="2 3">
    <name type="scientific">Kwoniella shandongensis</name>
    <dbReference type="NCBI Taxonomy" id="1734106"/>
    <lineage>
        <taxon>Eukaryota</taxon>
        <taxon>Fungi</taxon>
        <taxon>Dikarya</taxon>
        <taxon>Basidiomycota</taxon>
        <taxon>Agaricomycotina</taxon>
        <taxon>Tremellomycetes</taxon>
        <taxon>Tremellales</taxon>
        <taxon>Cryptococcaceae</taxon>
        <taxon>Kwoniella</taxon>
    </lineage>
</organism>
<feature type="compositionally biased region" description="Polar residues" evidence="1">
    <location>
        <begin position="91"/>
        <end position="104"/>
    </location>
</feature>
<dbReference type="AlphaFoldDB" id="A0A5M6BPZ3"/>
<protein>
    <submittedName>
        <fullName evidence="2">Uncharacterized protein</fullName>
    </submittedName>
</protein>
<dbReference type="Proteomes" id="UP000322225">
    <property type="component" value="Chromosome 1"/>
</dbReference>
<evidence type="ECO:0000313" key="3">
    <source>
        <dbReference type="Proteomes" id="UP000322225"/>
    </source>
</evidence>
<dbReference type="GeneID" id="43592137"/>
<evidence type="ECO:0000313" key="2">
    <source>
        <dbReference type="EMBL" id="WWD15704.1"/>
    </source>
</evidence>
<feature type="compositionally biased region" description="Low complexity" evidence="1">
    <location>
        <begin position="8"/>
        <end position="37"/>
    </location>
</feature>
<feature type="compositionally biased region" description="Polar residues" evidence="1">
    <location>
        <begin position="115"/>
        <end position="126"/>
    </location>
</feature>
<feature type="compositionally biased region" description="Basic residues" evidence="1">
    <location>
        <begin position="64"/>
        <end position="73"/>
    </location>
</feature>
<evidence type="ECO:0000256" key="1">
    <source>
        <dbReference type="SAM" id="MobiDB-lite"/>
    </source>
</evidence>
<dbReference type="RefSeq" id="XP_031857751.1">
    <property type="nucleotide sequence ID" value="XM_032007965.1"/>
</dbReference>
<feature type="compositionally biased region" description="Low complexity" evidence="1">
    <location>
        <begin position="176"/>
        <end position="188"/>
    </location>
</feature>
<gene>
    <name evidence="2" type="ORF">CI109_100126</name>
</gene>
<accession>A0A5M6BPZ3</accession>
<dbReference type="KEGG" id="ksn:43592137"/>
<reference evidence="2" key="2">
    <citation type="submission" date="2024-01" db="EMBL/GenBank/DDBJ databases">
        <title>Comparative genomics of Cryptococcus and Kwoniella reveals pathogenesis evolution and contrasting modes of karyotype evolution via chromosome fusion or intercentromeric recombination.</title>
        <authorList>
            <person name="Coelho M.A."/>
            <person name="David-Palma M."/>
            <person name="Shea T."/>
            <person name="Bowers K."/>
            <person name="McGinley-Smith S."/>
            <person name="Mohammad A.W."/>
            <person name="Gnirke A."/>
            <person name="Yurkov A.M."/>
            <person name="Nowrousian M."/>
            <person name="Sun S."/>
            <person name="Cuomo C.A."/>
            <person name="Heitman J."/>
        </authorList>
    </citation>
    <scope>NUCLEOTIDE SEQUENCE</scope>
    <source>
        <strain evidence="2">CBS 12478</strain>
    </source>
</reference>
<feature type="region of interest" description="Disordered" evidence="1">
    <location>
        <begin position="1"/>
        <end position="188"/>
    </location>
</feature>
<keyword evidence="3" id="KW-1185">Reference proteome</keyword>
<name>A0A5M6BPZ3_9TREE</name>
<proteinExistence type="predicted"/>
<dbReference type="EMBL" id="CP144051">
    <property type="protein sequence ID" value="WWD15704.1"/>
    <property type="molecule type" value="Genomic_DNA"/>
</dbReference>